<evidence type="ECO:0000259" key="6">
    <source>
        <dbReference type="PROSITE" id="PS00498"/>
    </source>
</evidence>
<dbReference type="PRINTS" id="PR00092">
    <property type="entry name" value="TYROSINASE"/>
</dbReference>
<proteinExistence type="predicted"/>
<dbReference type="InterPro" id="IPR002227">
    <property type="entry name" value="Tyrosinase_Cu-bd"/>
</dbReference>
<organism evidence="7 8">
    <name type="scientific">Lyophyllum shimeji</name>
    <name type="common">Hon-shimeji</name>
    <name type="synonym">Tricholoma shimeji</name>
    <dbReference type="NCBI Taxonomy" id="47721"/>
    <lineage>
        <taxon>Eukaryota</taxon>
        <taxon>Fungi</taxon>
        <taxon>Dikarya</taxon>
        <taxon>Basidiomycota</taxon>
        <taxon>Agaricomycotina</taxon>
        <taxon>Agaricomycetes</taxon>
        <taxon>Agaricomycetidae</taxon>
        <taxon>Agaricales</taxon>
        <taxon>Tricholomatineae</taxon>
        <taxon>Lyophyllaceae</taxon>
        <taxon>Lyophyllum</taxon>
    </lineage>
</organism>
<dbReference type="OrthoDB" id="6132182at2759"/>
<dbReference type="PANTHER" id="PTHR11474">
    <property type="entry name" value="TYROSINASE FAMILY MEMBER"/>
    <property type="match status" value="1"/>
</dbReference>
<name>A0A9P3PKR9_LYOSH</name>
<comment type="caution">
    <text evidence="7">The sequence shown here is derived from an EMBL/GenBank/DDBJ whole genome shotgun (WGS) entry which is preliminary data.</text>
</comment>
<evidence type="ECO:0000256" key="1">
    <source>
        <dbReference type="ARBA" id="ARBA00022723"/>
    </source>
</evidence>
<dbReference type="PROSITE" id="PS00498">
    <property type="entry name" value="TYROSINASE_2"/>
    <property type="match status" value="1"/>
</dbReference>
<dbReference type="InterPro" id="IPR050316">
    <property type="entry name" value="Tyrosinase/Hemocyanin"/>
</dbReference>
<evidence type="ECO:0000313" key="7">
    <source>
        <dbReference type="EMBL" id="GLB38100.1"/>
    </source>
</evidence>
<keyword evidence="4" id="KW-0732">Signal</keyword>
<dbReference type="GO" id="GO:0046872">
    <property type="term" value="F:metal ion binding"/>
    <property type="evidence" value="ECO:0007669"/>
    <property type="project" value="UniProtKB-KW"/>
</dbReference>
<dbReference type="AlphaFoldDB" id="A0A9P3PKR9"/>
<evidence type="ECO:0000256" key="2">
    <source>
        <dbReference type="ARBA" id="ARBA00023008"/>
    </source>
</evidence>
<dbReference type="InterPro" id="IPR008922">
    <property type="entry name" value="Di-copper_centre_dom_sf"/>
</dbReference>
<feature type="domain" description="Tyrosinase copper-binding" evidence="5">
    <location>
        <begin position="103"/>
        <end position="120"/>
    </location>
</feature>
<feature type="domain" description="Tyrosinase copper-binding" evidence="6">
    <location>
        <begin position="257"/>
        <end position="268"/>
    </location>
</feature>
<dbReference type="SUPFAM" id="SSF48056">
    <property type="entry name" value="Di-copper centre-containing domain"/>
    <property type="match status" value="1"/>
</dbReference>
<accession>A0A9P3PKR9</accession>
<dbReference type="Pfam" id="PF00264">
    <property type="entry name" value="Tyrosinase"/>
    <property type="match status" value="1"/>
</dbReference>
<dbReference type="Gene3D" id="1.10.1280.10">
    <property type="entry name" value="Di-copper center containing domain from catechol oxidase"/>
    <property type="match status" value="1"/>
</dbReference>
<evidence type="ECO:0000256" key="3">
    <source>
        <dbReference type="SAM" id="MobiDB-lite"/>
    </source>
</evidence>
<dbReference type="GO" id="GO:0016491">
    <property type="term" value="F:oxidoreductase activity"/>
    <property type="evidence" value="ECO:0007669"/>
    <property type="project" value="InterPro"/>
</dbReference>
<keyword evidence="1" id="KW-0479">Metal-binding</keyword>
<dbReference type="Proteomes" id="UP001063166">
    <property type="component" value="Unassembled WGS sequence"/>
</dbReference>
<keyword evidence="8" id="KW-1185">Reference proteome</keyword>
<gene>
    <name evidence="7" type="ORF">LshimejAT787_0411510</name>
</gene>
<feature type="region of interest" description="Disordered" evidence="3">
    <location>
        <begin position="365"/>
        <end position="388"/>
    </location>
</feature>
<reference evidence="7" key="1">
    <citation type="submission" date="2022-07" db="EMBL/GenBank/DDBJ databases">
        <title>The genome of Lyophyllum shimeji provides insight into the initial evolution of ectomycorrhizal fungal genome.</title>
        <authorList>
            <person name="Kobayashi Y."/>
            <person name="Shibata T."/>
            <person name="Hirakawa H."/>
            <person name="Shigenobu S."/>
            <person name="Nishiyama T."/>
            <person name="Yamada A."/>
            <person name="Hasebe M."/>
            <person name="Kawaguchi M."/>
        </authorList>
    </citation>
    <scope>NUCLEOTIDE SEQUENCE</scope>
    <source>
        <strain evidence="7">AT787</strain>
    </source>
</reference>
<protein>
    <submittedName>
        <fullName evidence="7">Tyrosinase central domain-containing protein</fullName>
    </submittedName>
</protein>
<feature type="chain" id="PRO_5040462935" evidence="4">
    <location>
        <begin position="32"/>
        <end position="594"/>
    </location>
</feature>
<keyword evidence="2" id="KW-0186">Copper</keyword>
<dbReference type="EMBL" id="BRPK01000004">
    <property type="protein sequence ID" value="GLB38100.1"/>
    <property type="molecule type" value="Genomic_DNA"/>
</dbReference>
<dbReference type="PROSITE" id="PS00497">
    <property type="entry name" value="TYROSINASE_1"/>
    <property type="match status" value="1"/>
</dbReference>
<sequence length="594" mass="66967">MPSVLRLQSWLQVFVLYVFVFAPSFLPPVHAVPAPAANASTERRCAKVLRRQEWRTLDTYQKKDYIKAVQCMQRLPPVTSFRTVNSHFDDFQALHINLTDRVHLVGHFLPWHRRFLSVYESALRKECGYKGANPYWDWTKDSKNLTTMLRSPVFSPTTGFGSAHLAGPVSDGPFASLPLAFGPGQAPNKHLLTRALNATLLQYLTKEQVLNTTRQPTFERFRVELEGAPVTPTIKIHDAGHRLIGGDMGDTYSSPGDPLFFLHHANLDRIWWEWQMADPAKRLHEVSGRASVTPPYGKVTLETMLEMGSLAERVPTQVPGHGLAAGIHHSTSKAFQDWDVKVPNIRGDPRLHWLPTGALPVTCTACTSSPSSPSPLPAPRSRPSATRQSLPSLLTARSPFALPASTPHPAMEAYFDNKGNILNARIRVARDHSAIYTLKTSFGGLRGRKVTVLQDENPGPPLSPGKPACVGCIWWREKAVEVLGQRKAVREVRRTEGWFKKTHYWRWSEDRKEYELRHEHEGWKATLDQGLSIAARFRVPFRPHLFHKTITPEVHLTKPALEEDEVFLILAMIYEEIKRQDRTNSSSVNGGLGW</sequence>
<dbReference type="PANTHER" id="PTHR11474:SF126">
    <property type="entry name" value="TYROSINASE-LIKE PROTEIN TYR-1-RELATED"/>
    <property type="match status" value="1"/>
</dbReference>
<evidence type="ECO:0000313" key="8">
    <source>
        <dbReference type="Proteomes" id="UP001063166"/>
    </source>
</evidence>
<evidence type="ECO:0000259" key="5">
    <source>
        <dbReference type="PROSITE" id="PS00497"/>
    </source>
</evidence>
<feature type="signal peptide" evidence="4">
    <location>
        <begin position="1"/>
        <end position="31"/>
    </location>
</feature>
<evidence type="ECO:0000256" key="4">
    <source>
        <dbReference type="SAM" id="SignalP"/>
    </source>
</evidence>